<dbReference type="AlphaFoldDB" id="A0A507FCX3"/>
<keyword evidence="4" id="KW-1185">Reference proteome</keyword>
<reference evidence="3 4" key="1">
    <citation type="journal article" date="2019" name="Sci. Rep.">
        <title>Comparative genomics of chytrid fungi reveal insights into the obligate biotrophic and pathogenic lifestyle of Synchytrium endobioticum.</title>
        <authorList>
            <person name="van de Vossenberg B.T.L.H."/>
            <person name="Warris S."/>
            <person name="Nguyen H.D.T."/>
            <person name="van Gent-Pelzer M.P.E."/>
            <person name="Joly D.L."/>
            <person name="van de Geest H.C."/>
            <person name="Bonants P.J.M."/>
            <person name="Smith D.S."/>
            <person name="Levesque C.A."/>
            <person name="van der Lee T.A.J."/>
        </authorList>
    </citation>
    <scope>NUCLEOTIDE SEQUENCE [LARGE SCALE GENOMIC DNA]</scope>
    <source>
        <strain evidence="3 4">CBS 675.73</strain>
    </source>
</reference>
<organism evidence="3 4">
    <name type="scientific">Chytriomyces confervae</name>
    <dbReference type="NCBI Taxonomy" id="246404"/>
    <lineage>
        <taxon>Eukaryota</taxon>
        <taxon>Fungi</taxon>
        <taxon>Fungi incertae sedis</taxon>
        <taxon>Chytridiomycota</taxon>
        <taxon>Chytridiomycota incertae sedis</taxon>
        <taxon>Chytridiomycetes</taxon>
        <taxon>Chytridiales</taxon>
        <taxon>Chytriomycetaceae</taxon>
        <taxon>Chytriomyces</taxon>
    </lineage>
</organism>
<dbReference type="Proteomes" id="UP000320333">
    <property type="component" value="Unassembled WGS sequence"/>
</dbReference>
<gene>
    <name evidence="3" type="ORF">CcCBS67573_g05609</name>
</gene>
<feature type="transmembrane region" description="Helical" evidence="2">
    <location>
        <begin position="53"/>
        <end position="78"/>
    </location>
</feature>
<keyword evidence="2" id="KW-1133">Transmembrane helix</keyword>
<comment type="caution">
    <text evidence="3">The sequence shown here is derived from an EMBL/GenBank/DDBJ whole genome shotgun (WGS) entry which is preliminary data.</text>
</comment>
<keyword evidence="2" id="KW-0472">Membrane</keyword>
<keyword evidence="2" id="KW-0812">Transmembrane</keyword>
<sequence>MSIFKNRLLFPTKQLSTIATPISSAKPGMPRKSFVNSNSPNEDAARNKSPSRALLLGSLLVGLATFPTAICILAPANLTDKLPYIVAGVETASVAGGYLAFGFVLPFVPSFVGGLFLPFGIVLSALNDLRCSNEFDHERWELLDNGSAGGYTVTWTNDSLSWKNSATERNIVGAQDVSFFKGVGKAVEKEWARQRRGSPSGNIVVLKGKESGTFGKLIGFVEIPVHLDWVHEKV</sequence>
<dbReference type="OrthoDB" id="2109267at2759"/>
<evidence type="ECO:0000313" key="3">
    <source>
        <dbReference type="EMBL" id="TPX73126.1"/>
    </source>
</evidence>
<feature type="region of interest" description="Disordered" evidence="1">
    <location>
        <begin position="22"/>
        <end position="47"/>
    </location>
</feature>
<evidence type="ECO:0000256" key="1">
    <source>
        <dbReference type="SAM" id="MobiDB-lite"/>
    </source>
</evidence>
<dbReference type="EMBL" id="QEAP01000207">
    <property type="protein sequence ID" value="TPX73126.1"/>
    <property type="molecule type" value="Genomic_DNA"/>
</dbReference>
<accession>A0A507FCX3</accession>
<feature type="transmembrane region" description="Helical" evidence="2">
    <location>
        <begin position="98"/>
        <end position="123"/>
    </location>
</feature>
<evidence type="ECO:0000313" key="4">
    <source>
        <dbReference type="Proteomes" id="UP000320333"/>
    </source>
</evidence>
<protein>
    <submittedName>
        <fullName evidence="3">Uncharacterized protein</fullName>
    </submittedName>
</protein>
<proteinExistence type="predicted"/>
<name>A0A507FCX3_9FUNG</name>
<evidence type="ECO:0000256" key="2">
    <source>
        <dbReference type="SAM" id="Phobius"/>
    </source>
</evidence>